<dbReference type="SUPFAM" id="SSF47661">
    <property type="entry name" value="t-snare proteins"/>
    <property type="match status" value="1"/>
</dbReference>
<evidence type="ECO:0000256" key="8">
    <source>
        <dbReference type="ARBA" id="ARBA00023136"/>
    </source>
</evidence>
<evidence type="ECO:0000259" key="16">
    <source>
        <dbReference type="PROSITE" id="PS50192"/>
    </source>
</evidence>
<keyword evidence="5 15" id="KW-1133">Transmembrane helix</keyword>
<dbReference type="AlphaFoldDB" id="A0A8C6V6R6"/>
<keyword evidence="8 15" id="KW-0472">Membrane</keyword>
<evidence type="ECO:0000313" key="18">
    <source>
        <dbReference type="Proteomes" id="UP000694523"/>
    </source>
</evidence>
<comment type="function">
    <text evidence="9">May be involved in protein trafficking from the plasma membrane to the early endosome (EE) as well as in homotypic fusion of endocytic organelles. Mediates the endocytic trafficking from early endosomes to late endosomes and lysosomes.</text>
</comment>
<dbReference type="Proteomes" id="UP000694523">
    <property type="component" value="Unplaced"/>
</dbReference>
<dbReference type="PANTHER" id="PTHR19957:SF90">
    <property type="entry name" value="SYNTAXIN-7"/>
    <property type="match status" value="1"/>
</dbReference>
<sequence>MCSVPAGVKRFTLWAESRDEVVTHSPEIQSATAPGKPSVMSYQAGYPDANALVNSITTNIQKLSQLTNDLQRAVSLVGSDQDDNQLSNSLQQKQQQGNQLAKDTDQLIKAFAALPAGPDQRQRKLQKERLLNDFSAALNSFQKIQRQAANKEREFISRVRANSRIPIGQSGGGPADDDFRNVPALSSEMQLQAEEQAMSEEDLQLIQEREQAIRQLESDIVDINDIFKDLGVMVHDQGDMIDSIEANVERTDHNITSGMQQLARAAQYQSSSRRKICILVLIGVLVAVAIGLIIWGSVSNVF</sequence>
<dbReference type="PROSITE" id="PS00914">
    <property type="entry name" value="SYNTAXIN"/>
    <property type="match status" value="1"/>
</dbReference>
<organism evidence="17 18">
    <name type="scientific">Neogobius melanostomus</name>
    <name type="common">round goby</name>
    <dbReference type="NCBI Taxonomy" id="47308"/>
    <lineage>
        <taxon>Eukaryota</taxon>
        <taxon>Metazoa</taxon>
        <taxon>Chordata</taxon>
        <taxon>Craniata</taxon>
        <taxon>Vertebrata</taxon>
        <taxon>Euteleostomi</taxon>
        <taxon>Actinopterygii</taxon>
        <taxon>Neopterygii</taxon>
        <taxon>Teleostei</taxon>
        <taxon>Neoteleostei</taxon>
        <taxon>Acanthomorphata</taxon>
        <taxon>Gobiaria</taxon>
        <taxon>Gobiiformes</taxon>
        <taxon>Gobioidei</taxon>
        <taxon>Gobiidae</taxon>
        <taxon>Benthophilinae</taxon>
        <taxon>Neogobiini</taxon>
        <taxon>Neogobius</taxon>
    </lineage>
</organism>
<dbReference type="GO" id="GO:0006906">
    <property type="term" value="P:vesicle fusion"/>
    <property type="evidence" value="ECO:0007669"/>
    <property type="project" value="TreeGrafter"/>
</dbReference>
<evidence type="ECO:0000313" key="17">
    <source>
        <dbReference type="Ensembl" id="ENSNMLP00000043686.1"/>
    </source>
</evidence>
<dbReference type="GO" id="GO:0006886">
    <property type="term" value="P:intracellular protein transport"/>
    <property type="evidence" value="ECO:0007669"/>
    <property type="project" value="InterPro"/>
</dbReference>
<dbReference type="GO" id="GO:0005484">
    <property type="term" value="F:SNAP receptor activity"/>
    <property type="evidence" value="ECO:0007669"/>
    <property type="project" value="InterPro"/>
</dbReference>
<dbReference type="Pfam" id="PF05739">
    <property type="entry name" value="SNARE"/>
    <property type="match status" value="1"/>
</dbReference>
<feature type="domain" description="T-SNARE coiled-coil homology" evidence="16">
    <location>
        <begin position="203"/>
        <end position="265"/>
    </location>
</feature>
<keyword evidence="2" id="KW-0597">Phosphoprotein</keyword>
<evidence type="ECO:0000256" key="10">
    <source>
        <dbReference type="ARBA" id="ARBA00037832"/>
    </source>
</evidence>
<evidence type="ECO:0000256" key="2">
    <source>
        <dbReference type="ARBA" id="ARBA00022553"/>
    </source>
</evidence>
<evidence type="ECO:0000256" key="12">
    <source>
        <dbReference type="RuleBase" id="RU003858"/>
    </source>
</evidence>
<protein>
    <recommendedName>
        <fullName evidence="11">Syntaxin-7</fullName>
    </recommendedName>
</protein>
<dbReference type="FunFam" id="1.20.58.70:FF:000006">
    <property type="entry name" value="Syntaxin 7"/>
    <property type="match status" value="1"/>
</dbReference>
<reference evidence="17" key="1">
    <citation type="submission" date="2025-08" db="UniProtKB">
        <authorList>
            <consortium name="Ensembl"/>
        </authorList>
    </citation>
    <scope>IDENTIFICATION</scope>
</reference>
<reference evidence="17" key="2">
    <citation type="submission" date="2025-09" db="UniProtKB">
        <authorList>
            <consortium name="Ensembl"/>
        </authorList>
    </citation>
    <scope>IDENTIFICATION</scope>
</reference>
<evidence type="ECO:0000256" key="14">
    <source>
        <dbReference type="SAM" id="MobiDB-lite"/>
    </source>
</evidence>
<evidence type="ECO:0000256" key="5">
    <source>
        <dbReference type="ARBA" id="ARBA00022989"/>
    </source>
</evidence>
<evidence type="ECO:0000256" key="13">
    <source>
        <dbReference type="SAM" id="Coils"/>
    </source>
</evidence>
<evidence type="ECO:0000256" key="15">
    <source>
        <dbReference type="SAM" id="Phobius"/>
    </source>
</evidence>
<dbReference type="InterPro" id="IPR000727">
    <property type="entry name" value="T_SNARE_dom"/>
</dbReference>
<dbReference type="GO" id="GO:0000149">
    <property type="term" value="F:SNARE binding"/>
    <property type="evidence" value="ECO:0007669"/>
    <property type="project" value="TreeGrafter"/>
</dbReference>
<dbReference type="InterPro" id="IPR045242">
    <property type="entry name" value="Syntaxin"/>
</dbReference>
<dbReference type="GO" id="GO:0031901">
    <property type="term" value="C:early endosome membrane"/>
    <property type="evidence" value="ECO:0007669"/>
    <property type="project" value="UniProtKB-SubCell"/>
</dbReference>
<dbReference type="PROSITE" id="PS50192">
    <property type="entry name" value="T_SNARE"/>
    <property type="match status" value="1"/>
</dbReference>
<dbReference type="SMART" id="SM00503">
    <property type="entry name" value="SynN"/>
    <property type="match status" value="1"/>
</dbReference>
<dbReference type="InterPro" id="IPR010989">
    <property type="entry name" value="SNARE"/>
</dbReference>
<comment type="similarity">
    <text evidence="1 12">Belongs to the syntaxin family.</text>
</comment>
<dbReference type="PANTHER" id="PTHR19957">
    <property type="entry name" value="SYNTAXIN"/>
    <property type="match status" value="1"/>
</dbReference>
<evidence type="ECO:0000256" key="7">
    <source>
        <dbReference type="ARBA" id="ARBA00023054"/>
    </source>
</evidence>
<evidence type="ECO:0000256" key="1">
    <source>
        <dbReference type="ARBA" id="ARBA00009063"/>
    </source>
</evidence>
<evidence type="ECO:0000256" key="3">
    <source>
        <dbReference type="ARBA" id="ARBA00022692"/>
    </source>
</evidence>
<feature type="compositionally biased region" description="Low complexity" evidence="14">
    <location>
        <begin position="84"/>
        <end position="100"/>
    </location>
</feature>
<feature type="coiled-coil region" evidence="13">
    <location>
        <begin position="191"/>
        <end position="226"/>
    </location>
</feature>
<dbReference type="Ensembl" id="ENSNMLT00000048489.1">
    <property type="protein sequence ID" value="ENSNMLP00000043686.1"/>
    <property type="gene ID" value="ENSNMLG00000026474.1"/>
</dbReference>
<evidence type="ECO:0000256" key="6">
    <source>
        <dbReference type="ARBA" id="ARBA00022990"/>
    </source>
</evidence>
<proteinExistence type="inferred from homology"/>
<feature type="region of interest" description="Disordered" evidence="14">
    <location>
        <begin position="81"/>
        <end position="101"/>
    </location>
</feature>
<dbReference type="GO" id="GO:0031201">
    <property type="term" value="C:SNARE complex"/>
    <property type="evidence" value="ECO:0007669"/>
    <property type="project" value="TreeGrafter"/>
</dbReference>
<evidence type="ECO:0000256" key="11">
    <source>
        <dbReference type="ARBA" id="ARBA00040006"/>
    </source>
</evidence>
<dbReference type="Gene3D" id="1.20.58.70">
    <property type="match status" value="1"/>
</dbReference>
<keyword evidence="18" id="KW-1185">Reference proteome</keyword>
<dbReference type="FunFam" id="1.20.5.110:FF:000016">
    <property type="entry name" value="Syntaxin 12"/>
    <property type="match status" value="1"/>
</dbReference>
<dbReference type="Pfam" id="PF14523">
    <property type="entry name" value="Syntaxin_2"/>
    <property type="match status" value="1"/>
</dbReference>
<evidence type="ECO:0000256" key="4">
    <source>
        <dbReference type="ARBA" id="ARBA00022753"/>
    </source>
</evidence>
<dbReference type="SMART" id="SM00397">
    <property type="entry name" value="t_SNARE"/>
    <property type="match status" value="1"/>
</dbReference>
<keyword evidence="3 15" id="KW-0812">Transmembrane</keyword>
<comment type="subcellular location">
    <subcellularLocation>
        <location evidence="10">Early endosome membrane</location>
        <topology evidence="10">Single-pass type IV membrane protein</topology>
    </subcellularLocation>
</comment>
<dbReference type="GO" id="GO:0048278">
    <property type="term" value="P:vesicle docking"/>
    <property type="evidence" value="ECO:0007669"/>
    <property type="project" value="TreeGrafter"/>
</dbReference>
<keyword evidence="7 13" id="KW-0175">Coiled coil</keyword>
<dbReference type="InterPro" id="IPR006011">
    <property type="entry name" value="Syntaxin_N"/>
</dbReference>
<feature type="transmembrane region" description="Helical" evidence="15">
    <location>
        <begin position="276"/>
        <end position="298"/>
    </location>
</feature>
<dbReference type="GO" id="GO:0008021">
    <property type="term" value="C:synaptic vesicle"/>
    <property type="evidence" value="ECO:0007669"/>
    <property type="project" value="TreeGrafter"/>
</dbReference>
<accession>A0A8C6V6R6</accession>
<dbReference type="Gene3D" id="1.20.5.110">
    <property type="match status" value="1"/>
</dbReference>
<keyword evidence="6" id="KW-0007">Acetylation</keyword>
<name>A0A8C6V6R6_9GOBI</name>
<keyword evidence="4" id="KW-0967">Endosome</keyword>
<dbReference type="InterPro" id="IPR006012">
    <property type="entry name" value="Syntaxin/epimorphin_CS"/>
</dbReference>
<evidence type="ECO:0000256" key="9">
    <source>
        <dbReference type="ARBA" id="ARBA00037599"/>
    </source>
</evidence>